<evidence type="ECO:0000313" key="2">
    <source>
        <dbReference type="EMBL" id="PMQ19324.1"/>
    </source>
</evidence>
<dbReference type="InterPro" id="IPR014054">
    <property type="entry name" value="Phage_regulatory_Rha"/>
</dbReference>
<dbReference type="Proteomes" id="UP000235739">
    <property type="component" value="Unassembled WGS sequence"/>
</dbReference>
<reference evidence="2 3" key="1">
    <citation type="journal article" date="2017" name="Elife">
        <title>Extensive horizontal gene transfer in cheese-associated bacteria.</title>
        <authorList>
            <person name="Bonham K.S."/>
            <person name="Wolfe B.E."/>
            <person name="Dutton R.J."/>
        </authorList>
    </citation>
    <scope>NUCLEOTIDE SEQUENCE [LARGE SCALE GENOMIC DNA]</scope>
    <source>
        <strain evidence="2 3">JB182</strain>
    </source>
</reference>
<dbReference type="Pfam" id="PF09669">
    <property type="entry name" value="Phage_pRha"/>
    <property type="match status" value="1"/>
</dbReference>
<sequence length="269" mass="30609">MTTTIVPMIETSNNELVVSSEQIATGAGVQHKNTLELIKANQAELEEFGQVAFETRAGYNNSQVRVALLNEPQAMLLMTFQRNTAQVKAFKVALIKEFKRLAEAQRFDPATLTRMDILKMAIESETRVHQLESKIEADAGKVAYVDEHVDPKDVTLFRTVCRNLQINESDLRKALIYRRWIYVSTTYIMGSYTVKEYAAHHNFQAYFKVCKYHNKKTGSVTNRETLKVTPEGVAAITRFVEKLTKEYGSVRDALPHLEIKYNQRKGIAA</sequence>
<proteinExistence type="predicted"/>
<feature type="domain" description="Antirepressor protein C-terminal" evidence="1">
    <location>
        <begin position="132"/>
        <end position="238"/>
    </location>
</feature>
<dbReference type="RefSeq" id="WP_102598551.1">
    <property type="nucleotide sequence ID" value="NZ_PNQX01000002.1"/>
</dbReference>
<dbReference type="InterPro" id="IPR005039">
    <property type="entry name" value="Ant_C"/>
</dbReference>
<comment type="caution">
    <text evidence="2">The sequence shown here is derived from an EMBL/GenBank/DDBJ whole genome shotgun (WGS) entry which is preliminary data.</text>
</comment>
<dbReference type="EMBL" id="PNQX01000002">
    <property type="protein sequence ID" value="PMQ19324.1"/>
    <property type="molecule type" value="Genomic_DNA"/>
</dbReference>
<protein>
    <recommendedName>
        <fullName evidence="1">Antirepressor protein C-terminal domain-containing protein</fullName>
    </recommendedName>
</protein>
<evidence type="ECO:0000313" key="3">
    <source>
        <dbReference type="Proteomes" id="UP000235739"/>
    </source>
</evidence>
<accession>A0A2N7RZK6</accession>
<evidence type="ECO:0000259" key="1">
    <source>
        <dbReference type="Pfam" id="PF03374"/>
    </source>
</evidence>
<gene>
    <name evidence="2" type="ORF">CIK84_11475</name>
</gene>
<name>A0A2N7RZK6_9MICC</name>
<dbReference type="Pfam" id="PF03374">
    <property type="entry name" value="ANT"/>
    <property type="match status" value="1"/>
</dbReference>
<dbReference type="GO" id="GO:0003677">
    <property type="term" value="F:DNA binding"/>
    <property type="evidence" value="ECO:0007669"/>
    <property type="project" value="InterPro"/>
</dbReference>
<dbReference type="AlphaFoldDB" id="A0A2N7RZK6"/>
<organism evidence="2 3">
    <name type="scientific">Glutamicibacter arilaitensis</name>
    <dbReference type="NCBI Taxonomy" id="256701"/>
    <lineage>
        <taxon>Bacteria</taxon>
        <taxon>Bacillati</taxon>
        <taxon>Actinomycetota</taxon>
        <taxon>Actinomycetes</taxon>
        <taxon>Micrococcales</taxon>
        <taxon>Micrococcaceae</taxon>
        <taxon>Glutamicibacter</taxon>
    </lineage>
</organism>